<keyword evidence="3 6" id="KW-0067">ATP-binding</keyword>
<comment type="caution">
    <text evidence="7">The sequence shown here is derived from an EMBL/GenBank/DDBJ whole genome shotgun (WGS) entry which is preliminary data.</text>
</comment>
<reference evidence="7" key="1">
    <citation type="submission" date="2021-02" db="EMBL/GenBank/DDBJ databases">
        <title>Infant gut strain persistence is associated with maternal origin, phylogeny, and functional potential including surface adhesion and iron acquisition.</title>
        <authorList>
            <person name="Lou Y.C."/>
        </authorList>
    </citation>
    <scope>NUCLEOTIDE SEQUENCE</scope>
    <source>
        <strain evidence="7">L3_106_000M1_dasL3_106_000M1_concoct_15</strain>
    </source>
</reference>
<dbReference type="GO" id="GO:0051536">
    <property type="term" value="F:iron-sulfur cluster binding"/>
    <property type="evidence" value="ECO:0007669"/>
    <property type="project" value="UniProtKB-UniRule"/>
</dbReference>
<dbReference type="GO" id="GO:0016887">
    <property type="term" value="F:ATP hydrolysis activity"/>
    <property type="evidence" value="ECO:0007669"/>
    <property type="project" value="UniProtKB-UniRule"/>
</dbReference>
<evidence type="ECO:0000313" key="7">
    <source>
        <dbReference type="EMBL" id="MBS5520248.1"/>
    </source>
</evidence>
<comment type="similarity">
    <text evidence="6">Belongs to the Mrp/NBP35 ATP-binding proteins family.</text>
</comment>
<protein>
    <recommendedName>
        <fullName evidence="6">Iron-sulfur cluster carrier protein</fullName>
    </recommendedName>
</protein>
<evidence type="ECO:0000256" key="4">
    <source>
        <dbReference type="ARBA" id="ARBA00023004"/>
    </source>
</evidence>
<evidence type="ECO:0000256" key="3">
    <source>
        <dbReference type="ARBA" id="ARBA00022840"/>
    </source>
</evidence>
<sequence length="279" mass="30017">MSDCDHCSQSSCAGCPSAGEKKVNPQDVAIHQFLGQVNHKYIVMSGKGGVGKSTVSVDLALLLAEKGFKVGLLDVDLHGPSVAGMLGFSNAHLMAKKDRLLPFEVNKNLCFISAQGLLQSEDDPLIWRGPVKIGAIRQFLSDTDWPALDYLIIDCPPGTGDEPLTVVQTIPDAEAIIVTTPQKVSLADVRKSVNFCDMAHIKIRGIIENMSGFICPHCGEKVDIFKSGGGRQLAEEKQLPFLGQIPIDPMVVAAEDNGKPLQDLSEGCRKALDDIVNKL</sequence>
<evidence type="ECO:0000256" key="6">
    <source>
        <dbReference type="HAMAP-Rule" id="MF_02040"/>
    </source>
</evidence>
<feature type="binding site" evidence="6">
    <location>
        <begin position="46"/>
        <end position="53"/>
    </location>
    <ligand>
        <name>ATP</name>
        <dbReference type="ChEBI" id="CHEBI:30616"/>
    </ligand>
</feature>
<dbReference type="InterPro" id="IPR000808">
    <property type="entry name" value="Mrp-like_CS"/>
</dbReference>
<dbReference type="InterPro" id="IPR033756">
    <property type="entry name" value="YlxH/NBP35"/>
</dbReference>
<comment type="function">
    <text evidence="6">Binds and transfers iron-sulfur (Fe-S) clusters to target apoproteins. Can hydrolyze ATP.</text>
</comment>
<dbReference type="CDD" id="cd02037">
    <property type="entry name" value="Mrp_NBP35"/>
    <property type="match status" value="1"/>
</dbReference>
<dbReference type="GO" id="GO:0005524">
    <property type="term" value="F:ATP binding"/>
    <property type="evidence" value="ECO:0007669"/>
    <property type="project" value="UniProtKB-UniRule"/>
</dbReference>
<keyword evidence="2 6" id="KW-0547">Nucleotide-binding</keyword>
<dbReference type="PROSITE" id="PS01215">
    <property type="entry name" value="MRP"/>
    <property type="match status" value="1"/>
</dbReference>
<dbReference type="InterPro" id="IPR027417">
    <property type="entry name" value="P-loop_NTPase"/>
</dbReference>
<dbReference type="AlphaFoldDB" id="A0A943EF37"/>
<dbReference type="GO" id="GO:0140663">
    <property type="term" value="F:ATP-dependent FeS chaperone activity"/>
    <property type="evidence" value="ECO:0007669"/>
    <property type="project" value="InterPro"/>
</dbReference>
<dbReference type="GO" id="GO:0016226">
    <property type="term" value="P:iron-sulfur cluster assembly"/>
    <property type="evidence" value="ECO:0007669"/>
    <property type="project" value="InterPro"/>
</dbReference>
<keyword evidence="4 6" id="KW-0408">Iron</keyword>
<dbReference type="Pfam" id="PF10609">
    <property type="entry name" value="ParA"/>
    <property type="match status" value="1"/>
</dbReference>
<dbReference type="InterPro" id="IPR019591">
    <property type="entry name" value="Mrp/NBP35_ATP-bd"/>
</dbReference>
<dbReference type="Gene3D" id="3.40.50.300">
    <property type="entry name" value="P-loop containing nucleotide triphosphate hydrolases"/>
    <property type="match status" value="1"/>
</dbReference>
<dbReference type="HAMAP" id="MF_02040">
    <property type="entry name" value="Mrp_NBP35"/>
    <property type="match status" value="1"/>
</dbReference>
<proteinExistence type="inferred from homology"/>
<gene>
    <name evidence="7" type="ORF">KHX13_08005</name>
</gene>
<evidence type="ECO:0000256" key="5">
    <source>
        <dbReference type="ARBA" id="ARBA00023014"/>
    </source>
</evidence>
<dbReference type="SUPFAM" id="SSF52540">
    <property type="entry name" value="P-loop containing nucleoside triphosphate hydrolases"/>
    <property type="match status" value="1"/>
</dbReference>
<dbReference type="PANTHER" id="PTHR23264:SF19">
    <property type="entry name" value="CYTOSOLIC FE-S CLUSTER ASSEMBLY FACTOR NUBP2"/>
    <property type="match status" value="1"/>
</dbReference>
<evidence type="ECO:0000256" key="1">
    <source>
        <dbReference type="ARBA" id="ARBA00022723"/>
    </source>
</evidence>
<organism evidence="7 8">
    <name type="scientific">Acidaminococcus intestini</name>
    <dbReference type="NCBI Taxonomy" id="187327"/>
    <lineage>
        <taxon>Bacteria</taxon>
        <taxon>Bacillati</taxon>
        <taxon>Bacillota</taxon>
        <taxon>Negativicutes</taxon>
        <taxon>Acidaminococcales</taxon>
        <taxon>Acidaminococcaceae</taxon>
        <taxon>Acidaminococcus</taxon>
    </lineage>
</organism>
<dbReference type="FunFam" id="3.40.50.300:FF:001119">
    <property type="entry name" value="Iron-sulfur cluster carrier protein"/>
    <property type="match status" value="1"/>
</dbReference>
<dbReference type="GO" id="GO:0046872">
    <property type="term" value="F:metal ion binding"/>
    <property type="evidence" value="ECO:0007669"/>
    <property type="project" value="UniProtKB-KW"/>
</dbReference>
<accession>A0A943EF37</accession>
<name>A0A943EF37_9FIRM</name>
<dbReference type="EMBL" id="JAGZCZ010000010">
    <property type="protein sequence ID" value="MBS5520248.1"/>
    <property type="molecule type" value="Genomic_DNA"/>
</dbReference>
<evidence type="ECO:0000313" key="8">
    <source>
        <dbReference type="Proteomes" id="UP000754226"/>
    </source>
</evidence>
<keyword evidence="5 6" id="KW-0411">Iron-sulfur</keyword>
<keyword evidence="1 6" id="KW-0479">Metal-binding</keyword>
<dbReference type="GO" id="GO:0005829">
    <property type="term" value="C:cytosol"/>
    <property type="evidence" value="ECO:0007669"/>
    <property type="project" value="TreeGrafter"/>
</dbReference>
<keyword evidence="6" id="KW-0378">Hydrolase</keyword>
<dbReference type="Proteomes" id="UP000754226">
    <property type="component" value="Unassembled WGS sequence"/>
</dbReference>
<dbReference type="PANTHER" id="PTHR23264">
    <property type="entry name" value="NUCLEOTIDE-BINDING PROTEIN NBP35 YEAST -RELATED"/>
    <property type="match status" value="1"/>
</dbReference>
<comment type="subunit">
    <text evidence="6">Homodimer.</text>
</comment>
<evidence type="ECO:0000256" key="2">
    <source>
        <dbReference type="ARBA" id="ARBA00022741"/>
    </source>
</evidence>